<name>A0AAV9I0T2_9PEZI</name>
<proteinExistence type="predicted"/>
<accession>A0AAV9I0T2</accession>
<reference evidence="2" key="2">
    <citation type="submission" date="2023-06" db="EMBL/GenBank/DDBJ databases">
        <authorList>
            <consortium name="Lawrence Berkeley National Laboratory"/>
            <person name="Mondo S.J."/>
            <person name="Hensen N."/>
            <person name="Bonometti L."/>
            <person name="Westerberg I."/>
            <person name="Brannstrom I.O."/>
            <person name="Guillou S."/>
            <person name="Cros-Aarteil S."/>
            <person name="Calhoun S."/>
            <person name="Haridas S."/>
            <person name="Kuo A."/>
            <person name="Pangilinan J."/>
            <person name="Riley R."/>
            <person name="Labutti K."/>
            <person name="Andreopoulos B."/>
            <person name="Lipzen A."/>
            <person name="Chen C."/>
            <person name="Yanf M."/>
            <person name="Daum C."/>
            <person name="Ng V."/>
            <person name="Clum A."/>
            <person name="Steindorff A."/>
            <person name="Ohm R."/>
            <person name="Martin F."/>
            <person name="Silar P."/>
            <person name="Natvig D."/>
            <person name="Lalanne C."/>
            <person name="Gautier V."/>
            <person name="Ament-Velasquez S.L."/>
            <person name="Kruys A."/>
            <person name="Hutchinson M.I."/>
            <person name="Powell A.J."/>
            <person name="Barry K."/>
            <person name="Miller A.N."/>
            <person name="Grigoriev I.V."/>
            <person name="Debuchy R."/>
            <person name="Gladieux P."/>
            <person name="Thoren M.H."/>
            <person name="Johannesson H."/>
        </authorList>
    </citation>
    <scope>NUCLEOTIDE SEQUENCE</scope>
    <source>
        <strain evidence="2">PSN324</strain>
    </source>
</reference>
<feature type="compositionally biased region" description="Polar residues" evidence="1">
    <location>
        <begin position="279"/>
        <end position="307"/>
    </location>
</feature>
<feature type="compositionally biased region" description="Low complexity" evidence="1">
    <location>
        <begin position="427"/>
        <end position="450"/>
    </location>
</feature>
<feature type="compositionally biased region" description="Basic residues" evidence="1">
    <location>
        <begin position="109"/>
        <end position="125"/>
    </location>
</feature>
<gene>
    <name evidence="2" type="ORF">QBC42DRAFT_282106</name>
</gene>
<feature type="compositionally biased region" description="Polar residues" evidence="1">
    <location>
        <begin position="150"/>
        <end position="160"/>
    </location>
</feature>
<evidence type="ECO:0000313" key="3">
    <source>
        <dbReference type="Proteomes" id="UP001321749"/>
    </source>
</evidence>
<dbReference type="AlphaFoldDB" id="A0AAV9I0T2"/>
<feature type="region of interest" description="Disordered" evidence="1">
    <location>
        <begin position="81"/>
        <end position="175"/>
    </location>
</feature>
<comment type="caution">
    <text evidence="2">The sequence shown here is derived from an EMBL/GenBank/DDBJ whole genome shotgun (WGS) entry which is preliminary data.</text>
</comment>
<dbReference type="Proteomes" id="UP001321749">
    <property type="component" value="Unassembled WGS sequence"/>
</dbReference>
<feature type="region of interest" description="Disordered" evidence="1">
    <location>
        <begin position="187"/>
        <end position="316"/>
    </location>
</feature>
<keyword evidence="3" id="KW-1185">Reference proteome</keyword>
<feature type="compositionally biased region" description="Acidic residues" evidence="1">
    <location>
        <begin position="351"/>
        <end position="363"/>
    </location>
</feature>
<reference evidence="2" key="1">
    <citation type="journal article" date="2023" name="Mol. Phylogenet. Evol.">
        <title>Genome-scale phylogeny and comparative genomics of the fungal order Sordariales.</title>
        <authorList>
            <person name="Hensen N."/>
            <person name="Bonometti L."/>
            <person name="Westerberg I."/>
            <person name="Brannstrom I.O."/>
            <person name="Guillou S."/>
            <person name="Cros-Aarteil S."/>
            <person name="Calhoun S."/>
            <person name="Haridas S."/>
            <person name="Kuo A."/>
            <person name="Mondo S."/>
            <person name="Pangilinan J."/>
            <person name="Riley R."/>
            <person name="LaButti K."/>
            <person name="Andreopoulos B."/>
            <person name="Lipzen A."/>
            <person name="Chen C."/>
            <person name="Yan M."/>
            <person name="Daum C."/>
            <person name="Ng V."/>
            <person name="Clum A."/>
            <person name="Steindorff A."/>
            <person name="Ohm R.A."/>
            <person name="Martin F."/>
            <person name="Silar P."/>
            <person name="Natvig D.O."/>
            <person name="Lalanne C."/>
            <person name="Gautier V."/>
            <person name="Ament-Velasquez S.L."/>
            <person name="Kruys A."/>
            <person name="Hutchinson M.I."/>
            <person name="Powell A.J."/>
            <person name="Barry K."/>
            <person name="Miller A.N."/>
            <person name="Grigoriev I.V."/>
            <person name="Debuchy R."/>
            <person name="Gladieux P."/>
            <person name="Hiltunen Thoren M."/>
            <person name="Johannesson H."/>
        </authorList>
    </citation>
    <scope>NUCLEOTIDE SEQUENCE</scope>
    <source>
        <strain evidence="2">PSN324</strain>
    </source>
</reference>
<sequence length="501" mass="53964">MSNYSYPRAETAQAYQQHAADARGSVSSNPSVPGTVQDFGSDSSTDEECATSALWDSCFWHNTSWRQPSYPAVATEGLAAAQEIRPATRGRTADVRSQPVTPYPSPCSLRRRRSGSPKPPSRGRYKLFPPPVSRHPHASSPISTPEGYSRASSVDSQSSHEPLRPIEYAGPSLSRSFSSLRRRNIEIWGPPMDMGPPLSPDQSVYSCEDDIPILSRDICTPPPSPRIRIKTRAPPPSPEEPVSPSSRSPVSSTAVDKTFPEPPVQPWLNPSERRPPLSSLRNVSLSKLSTRSTPSLSQKSKAQNSKACSPVSGEKVPSSVISYMDRPLPPLPAAAAPSRSIILPNISVFEADSDSDSDDDEAGETFGGESKSLAKRLMRGLALTSSNPGRRARSDAGLTYQRASEDCAQPKSPTKFFWGRRGRAKSTAASGANARTAAAHSSSLVSSAVAGNTAEERERHLQMLLSLSRGEEVDVNAAVGTPSSSSSKSLTLRRRIFGSWR</sequence>
<dbReference type="EMBL" id="MU864930">
    <property type="protein sequence ID" value="KAK4466660.1"/>
    <property type="molecule type" value="Genomic_DNA"/>
</dbReference>
<evidence type="ECO:0000256" key="1">
    <source>
        <dbReference type="SAM" id="MobiDB-lite"/>
    </source>
</evidence>
<evidence type="ECO:0000313" key="2">
    <source>
        <dbReference type="EMBL" id="KAK4466660.1"/>
    </source>
</evidence>
<feature type="region of interest" description="Disordered" evidence="1">
    <location>
        <begin position="427"/>
        <end position="457"/>
    </location>
</feature>
<protein>
    <submittedName>
        <fullName evidence="2">Uncharacterized protein</fullName>
    </submittedName>
</protein>
<feature type="region of interest" description="Disordered" evidence="1">
    <location>
        <begin position="350"/>
        <end position="405"/>
    </location>
</feature>
<feature type="compositionally biased region" description="Polar residues" evidence="1">
    <location>
        <begin position="25"/>
        <end position="43"/>
    </location>
</feature>
<feature type="region of interest" description="Disordered" evidence="1">
    <location>
        <begin position="1"/>
        <end position="46"/>
    </location>
</feature>
<organism evidence="2 3">
    <name type="scientific">Cladorrhinum samala</name>
    <dbReference type="NCBI Taxonomy" id="585594"/>
    <lineage>
        <taxon>Eukaryota</taxon>
        <taxon>Fungi</taxon>
        <taxon>Dikarya</taxon>
        <taxon>Ascomycota</taxon>
        <taxon>Pezizomycotina</taxon>
        <taxon>Sordariomycetes</taxon>
        <taxon>Sordariomycetidae</taxon>
        <taxon>Sordariales</taxon>
        <taxon>Podosporaceae</taxon>
        <taxon>Cladorrhinum</taxon>
    </lineage>
</organism>
<feature type="compositionally biased region" description="Low complexity" evidence="1">
    <location>
        <begin position="242"/>
        <end position="254"/>
    </location>
</feature>